<keyword evidence="3" id="KW-0732">Signal</keyword>
<gene>
    <name evidence="5" type="ORF">BU24DRAFT_259690</name>
</gene>
<dbReference type="PANTHER" id="PTHR34997:SF16">
    <property type="entry name" value="LYSM DOMAIN-CONTAINING PROTEIN"/>
    <property type="match status" value="1"/>
</dbReference>
<organism evidence="5 6">
    <name type="scientific">Aaosphaeria arxii CBS 175.79</name>
    <dbReference type="NCBI Taxonomy" id="1450172"/>
    <lineage>
        <taxon>Eukaryota</taxon>
        <taxon>Fungi</taxon>
        <taxon>Dikarya</taxon>
        <taxon>Ascomycota</taxon>
        <taxon>Pezizomycotina</taxon>
        <taxon>Dothideomycetes</taxon>
        <taxon>Pleosporomycetidae</taxon>
        <taxon>Pleosporales</taxon>
        <taxon>Pleosporales incertae sedis</taxon>
        <taxon>Aaosphaeria</taxon>
    </lineage>
</organism>
<dbReference type="GeneID" id="54279878"/>
<feature type="domain" description="LysM" evidence="4">
    <location>
        <begin position="209"/>
        <end position="255"/>
    </location>
</feature>
<dbReference type="CDD" id="cd00118">
    <property type="entry name" value="LysM"/>
    <property type="match status" value="2"/>
</dbReference>
<protein>
    <submittedName>
        <fullName evidence="5">Carbohydrate-binding module family 50 protein</fullName>
    </submittedName>
</protein>
<accession>A0A6A5XJC1</accession>
<reference evidence="5" key="1">
    <citation type="journal article" date="2020" name="Stud. Mycol.">
        <title>101 Dothideomycetes genomes: a test case for predicting lifestyles and emergence of pathogens.</title>
        <authorList>
            <person name="Haridas S."/>
            <person name="Albert R."/>
            <person name="Binder M."/>
            <person name="Bloem J."/>
            <person name="Labutti K."/>
            <person name="Salamov A."/>
            <person name="Andreopoulos B."/>
            <person name="Baker S."/>
            <person name="Barry K."/>
            <person name="Bills G."/>
            <person name="Bluhm B."/>
            <person name="Cannon C."/>
            <person name="Castanera R."/>
            <person name="Culley D."/>
            <person name="Daum C."/>
            <person name="Ezra D."/>
            <person name="Gonzalez J."/>
            <person name="Henrissat B."/>
            <person name="Kuo A."/>
            <person name="Liang C."/>
            <person name="Lipzen A."/>
            <person name="Lutzoni F."/>
            <person name="Magnuson J."/>
            <person name="Mondo S."/>
            <person name="Nolan M."/>
            <person name="Ohm R."/>
            <person name="Pangilinan J."/>
            <person name="Park H.-J."/>
            <person name="Ramirez L."/>
            <person name="Alfaro M."/>
            <person name="Sun H."/>
            <person name="Tritt A."/>
            <person name="Yoshinaga Y."/>
            <person name="Zwiers L.-H."/>
            <person name="Turgeon B."/>
            <person name="Goodwin S."/>
            <person name="Spatafora J."/>
            <person name="Crous P."/>
            <person name="Grigoriev I."/>
        </authorList>
    </citation>
    <scope>NUCLEOTIDE SEQUENCE</scope>
    <source>
        <strain evidence="5">CBS 175.79</strain>
    </source>
</reference>
<dbReference type="Gene3D" id="3.10.350.10">
    <property type="entry name" value="LysM domain"/>
    <property type="match status" value="3"/>
</dbReference>
<dbReference type="EMBL" id="ML978072">
    <property type="protein sequence ID" value="KAF2012850.1"/>
    <property type="molecule type" value="Genomic_DNA"/>
</dbReference>
<feature type="signal peptide" evidence="3">
    <location>
        <begin position="1"/>
        <end position="19"/>
    </location>
</feature>
<dbReference type="InterPro" id="IPR018392">
    <property type="entry name" value="LysM"/>
</dbReference>
<sequence>MFRQLILSALIIPVSRVYGFTIYERNELDNALGETCISSLAANIDCIDYVRAFMQLKYHSSLESVQLTDAVCTATCASSLKNYFDSVSGSCTGKSLSGAPPTKFGGYIWAGYNETCVRDPRTKSYCNDIISNFTVVDDITQMPRTELCHTCHVRRLAMMQSSQYSTYDEFWKSQLEYIYAQCGGNGPTTLPPPLEQPQPEPAPYCLTGKRYTTKAGDTCESIANSTSVSAAALYMGNQAILKDCSLVDPGINVCLPATCQTYYVRPDDTCVSIERGLGLDYGQVREYNSWIKLDCSNLQGATNYYGKIICVSPQGGTWSGTIPAPAPTSNPTLPDGYSNFATPPPSGATVADGTTLNCGKWHVVVAGDSCSGICLQGGITAGLFHLVNPSTTSDNCDSSLKAGSALCVGPTYMWNTTVPITTTMGGSALGMSTANSTSI</sequence>
<proteinExistence type="predicted"/>
<evidence type="ECO:0000256" key="1">
    <source>
        <dbReference type="ARBA" id="ARBA00022669"/>
    </source>
</evidence>
<keyword evidence="6" id="KW-1185">Reference proteome</keyword>
<evidence type="ECO:0000256" key="2">
    <source>
        <dbReference type="ARBA" id="ARBA00023026"/>
    </source>
</evidence>
<dbReference type="SMART" id="SM00257">
    <property type="entry name" value="LysM"/>
    <property type="match status" value="3"/>
</dbReference>
<evidence type="ECO:0000259" key="4">
    <source>
        <dbReference type="PROSITE" id="PS51782"/>
    </source>
</evidence>
<dbReference type="RefSeq" id="XP_033381189.1">
    <property type="nucleotide sequence ID" value="XM_033522481.1"/>
</dbReference>
<dbReference type="AlphaFoldDB" id="A0A6A5XJC1"/>
<evidence type="ECO:0000313" key="5">
    <source>
        <dbReference type="EMBL" id="KAF2012850.1"/>
    </source>
</evidence>
<dbReference type="InterPro" id="IPR036779">
    <property type="entry name" value="LysM_dom_sf"/>
</dbReference>
<name>A0A6A5XJC1_9PLEO</name>
<evidence type="ECO:0000256" key="3">
    <source>
        <dbReference type="SAM" id="SignalP"/>
    </source>
</evidence>
<dbReference type="Pfam" id="PF01476">
    <property type="entry name" value="LysM"/>
    <property type="match status" value="3"/>
</dbReference>
<keyword evidence="2" id="KW-0843">Virulence</keyword>
<dbReference type="PROSITE" id="PS51782">
    <property type="entry name" value="LYSM"/>
    <property type="match status" value="2"/>
</dbReference>
<dbReference type="PANTHER" id="PTHR34997">
    <property type="entry name" value="AM15"/>
    <property type="match status" value="1"/>
</dbReference>
<dbReference type="GO" id="GO:0008061">
    <property type="term" value="F:chitin binding"/>
    <property type="evidence" value="ECO:0007669"/>
    <property type="project" value="UniProtKB-KW"/>
</dbReference>
<dbReference type="Proteomes" id="UP000799778">
    <property type="component" value="Unassembled WGS sequence"/>
</dbReference>
<dbReference type="SUPFAM" id="SSF54106">
    <property type="entry name" value="LysM domain"/>
    <property type="match status" value="1"/>
</dbReference>
<dbReference type="InterPro" id="IPR052210">
    <property type="entry name" value="LysM1-like"/>
</dbReference>
<feature type="chain" id="PRO_5025431771" evidence="3">
    <location>
        <begin position="20"/>
        <end position="439"/>
    </location>
</feature>
<evidence type="ECO:0000313" key="6">
    <source>
        <dbReference type="Proteomes" id="UP000799778"/>
    </source>
</evidence>
<keyword evidence="1" id="KW-0147">Chitin-binding</keyword>
<feature type="domain" description="LysM" evidence="4">
    <location>
        <begin position="360"/>
        <end position="408"/>
    </location>
</feature>
<dbReference type="OrthoDB" id="5985073at2759"/>